<evidence type="ECO:0000256" key="1">
    <source>
        <dbReference type="ARBA" id="ARBA00004651"/>
    </source>
</evidence>
<keyword evidence="6 11" id="KW-0812">Transmembrane</keyword>
<dbReference type="Proteomes" id="UP000295724">
    <property type="component" value="Unassembled WGS sequence"/>
</dbReference>
<evidence type="ECO:0000256" key="10">
    <source>
        <dbReference type="ARBA" id="ARBA00023136"/>
    </source>
</evidence>
<dbReference type="PANTHER" id="PTHR46494">
    <property type="entry name" value="CORA FAMILY METAL ION TRANSPORTER (EUROFUNG)"/>
    <property type="match status" value="1"/>
</dbReference>
<feature type="transmembrane region" description="Helical" evidence="11">
    <location>
        <begin position="292"/>
        <end position="311"/>
    </location>
</feature>
<accession>A0A4V3DHH5</accession>
<evidence type="ECO:0000256" key="3">
    <source>
        <dbReference type="ARBA" id="ARBA00022448"/>
    </source>
</evidence>
<protein>
    <submittedName>
        <fullName evidence="12">Zinc transporter</fullName>
    </submittedName>
</protein>
<name>A0A4V3DHH5_9GAMM</name>
<keyword evidence="13" id="KW-1185">Reference proteome</keyword>
<dbReference type="Pfam" id="PF01544">
    <property type="entry name" value="CorA"/>
    <property type="match status" value="1"/>
</dbReference>
<gene>
    <name evidence="12" type="ORF">C8D91_2196</name>
</gene>
<dbReference type="GO" id="GO:0005886">
    <property type="term" value="C:plasma membrane"/>
    <property type="evidence" value="ECO:0007669"/>
    <property type="project" value="UniProtKB-SubCell"/>
</dbReference>
<evidence type="ECO:0000256" key="2">
    <source>
        <dbReference type="ARBA" id="ARBA00009765"/>
    </source>
</evidence>
<evidence type="ECO:0000256" key="4">
    <source>
        <dbReference type="ARBA" id="ARBA00022475"/>
    </source>
</evidence>
<keyword evidence="9" id="KW-0406">Ion transport</keyword>
<dbReference type="GO" id="GO:0000287">
    <property type="term" value="F:magnesium ion binding"/>
    <property type="evidence" value="ECO:0007669"/>
    <property type="project" value="TreeGrafter"/>
</dbReference>
<dbReference type="AlphaFoldDB" id="A0A4V3DHH5"/>
<dbReference type="InterPro" id="IPR002523">
    <property type="entry name" value="MgTranspt_CorA/ZnTranspt_ZntB"/>
</dbReference>
<keyword evidence="7" id="KW-0862">Zinc</keyword>
<evidence type="ECO:0000313" key="12">
    <source>
        <dbReference type="EMBL" id="TDR18281.1"/>
    </source>
</evidence>
<sequence length="317" mass="37178">MNPTKITTYYLNGKGGASETVDNANDQQVVWHHLKYTDKTARNWIKKRSDLSDQARMTLLNSETRPRAQVNDNELLLCLRGINFNDNEHPEDMISIRLWMNKQTVITSSNHGSQSVRNIRSEFDQNHGPKNTEQLLVTLIENLAKLTDDFVDKMDQKIDSAEDQIDESKLTEFNPQMNQLRRQIANIRRYLLPQKEALEKLYRYKSPLFSESFYEQVFVYADKFMQLIENLDLMRERALMLQEHFMANISHQQNSRLYLLAIISVIFLPLTFLSGLFGMNVAGMPGLEDHKAFWYIIIFSLSLTVLLLVWFKKSRWF</sequence>
<evidence type="ECO:0000256" key="8">
    <source>
        <dbReference type="ARBA" id="ARBA00022989"/>
    </source>
</evidence>
<keyword evidence="5" id="KW-0997">Cell inner membrane</keyword>
<evidence type="ECO:0000313" key="13">
    <source>
        <dbReference type="Proteomes" id="UP000295724"/>
    </source>
</evidence>
<keyword evidence="8 11" id="KW-1133">Transmembrane helix</keyword>
<comment type="subcellular location">
    <subcellularLocation>
        <location evidence="1">Cell membrane</location>
        <topology evidence="1">Multi-pass membrane protein</topology>
    </subcellularLocation>
</comment>
<dbReference type="PANTHER" id="PTHR46494:SF3">
    <property type="entry name" value="ZINC TRANSPORT PROTEIN ZNTB"/>
    <property type="match status" value="1"/>
</dbReference>
<evidence type="ECO:0000256" key="7">
    <source>
        <dbReference type="ARBA" id="ARBA00022833"/>
    </source>
</evidence>
<keyword evidence="4" id="KW-1003">Cell membrane</keyword>
<comment type="caution">
    <text evidence="12">The sequence shown here is derived from an EMBL/GenBank/DDBJ whole genome shotgun (WGS) entry which is preliminary data.</text>
</comment>
<dbReference type="SUPFAM" id="SSF144083">
    <property type="entry name" value="Magnesium transport protein CorA, transmembrane region"/>
    <property type="match status" value="1"/>
</dbReference>
<dbReference type="InterPro" id="IPR045861">
    <property type="entry name" value="CorA_cytoplasmic_dom"/>
</dbReference>
<evidence type="ECO:0000256" key="5">
    <source>
        <dbReference type="ARBA" id="ARBA00022519"/>
    </source>
</evidence>
<keyword evidence="3" id="KW-0813">Transport</keyword>
<keyword evidence="10 11" id="KW-0472">Membrane</keyword>
<dbReference type="SUPFAM" id="SSF143865">
    <property type="entry name" value="CorA soluble domain-like"/>
    <property type="match status" value="1"/>
</dbReference>
<feature type="transmembrane region" description="Helical" evidence="11">
    <location>
        <begin position="257"/>
        <end position="280"/>
    </location>
</feature>
<comment type="similarity">
    <text evidence="2">Belongs to the CorA metal ion transporter (MIT) (TC 1.A.35) family.</text>
</comment>
<evidence type="ECO:0000256" key="6">
    <source>
        <dbReference type="ARBA" id="ARBA00022692"/>
    </source>
</evidence>
<evidence type="ECO:0000256" key="9">
    <source>
        <dbReference type="ARBA" id="ARBA00023065"/>
    </source>
</evidence>
<dbReference type="GO" id="GO:0015095">
    <property type="term" value="F:magnesium ion transmembrane transporter activity"/>
    <property type="evidence" value="ECO:0007669"/>
    <property type="project" value="TreeGrafter"/>
</dbReference>
<dbReference type="EMBL" id="SNZB01000005">
    <property type="protein sequence ID" value="TDR18281.1"/>
    <property type="molecule type" value="Genomic_DNA"/>
</dbReference>
<organism evidence="12 13">
    <name type="scientific">Marinicella litoralis</name>
    <dbReference type="NCBI Taxonomy" id="644220"/>
    <lineage>
        <taxon>Bacteria</taxon>
        <taxon>Pseudomonadati</taxon>
        <taxon>Pseudomonadota</taxon>
        <taxon>Gammaproteobacteria</taxon>
        <taxon>Lysobacterales</taxon>
        <taxon>Marinicellaceae</taxon>
        <taxon>Marinicella</taxon>
    </lineage>
</organism>
<dbReference type="InterPro" id="IPR045863">
    <property type="entry name" value="CorA_TM1_TM2"/>
</dbReference>
<evidence type="ECO:0000256" key="11">
    <source>
        <dbReference type="SAM" id="Phobius"/>
    </source>
</evidence>
<dbReference type="GO" id="GO:0015087">
    <property type="term" value="F:cobalt ion transmembrane transporter activity"/>
    <property type="evidence" value="ECO:0007669"/>
    <property type="project" value="TreeGrafter"/>
</dbReference>
<proteinExistence type="inferred from homology"/>
<dbReference type="Gene3D" id="3.30.460.20">
    <property type="entry name" value="CorA soluble domain-like"/>
    <property type="match status" value="1"/>
</dbReference>
<dbReference type="GO" id="GO:0050897">
    <property type="term" value="F:cobalt ion binding"/>
    <property type="evidence" value="ECO:0007669"/>
    <property type="project" value="TreeGrafter"/>
</dbReference>
<dbReference type="OrthoDB" id="9803484at2"/>
<reference evidence="12 13" key="1">
    <citation type="submission" date="2019-03" db="EMBL/GenBank/DDBJ databases">
        <title>Genomic Encyclopedia of Type Strains, Phase IV (KMG-IV): sequencing the most valuable type-strain genomes for metagenomic binning, comparative biology and taxonomic classification.</title>
        <authorList>
            <person name="Goeker M."/>
        </authorList>
    </citation>
    <scope>NUCLEOTIDE SEQUENCE [LARGE SCALE GENOMIC DNA]</scope>
    <source>
        <strain evidence="12 13">DSM 25488</strain>
    </source>
</reference>
<dbReference type="RefSeq" id="WP_099019705.1">
    <property type="nucleotide sequence ID" value="NZ_NIHB01000003.1"/>
</dbReference>
<dbReference type="Gene3D" id="1.20.58.340">
    <property type="entry name" value="Magnesium transport protein CorA, transmembrane region"/>
    <property type="match status" value="2"/>
</dbReference>